<evidence type="ECO:0000313" key="1">
    <source>
        <dbReference type="EMBL" id="RPB20348.1"/>
    </source>
</evidence>
<name>A0A3N4LF74_9PEZI</name>
<sequence length="134" mass="14482">MSTLATTGLVYTLNFGIEIMAVKELYVGAAVSRAQLCRRRSCVEGAAVSRERVGCGVWCVEGAAVSRAQLCRGRSCVEGAAVSLRRLIRNGPNGIHLRRYGGYTRAIHSRNGPKAVLVRIDCIEGHTPFADSFN</sequence>
<proteinExistence type="predicted"/>
<protein>
    <submittedName>
        <fullName evidence="1">Uncharacterized protein</fullName>
    </submittedName>
</protein>
<dbReference type="EMBL" id="ML121573">
    <property type="protein sequence ID" value="RPB20348.1"/>
    <property type="molecule type" value="Genomic_DNA"/>
</dbReference>
<accession>A0A3N4LF74</accession>
<dbReference type="Proteomes" id="UP000267821">
    <property type="component" value="Unassembled WGS sequence"/>
</dbReference>
<evidence type="ECO:0000313" key="2">
    <source>
        <dbReference type="Proteomes" id="UP000267821"/>
    </source>
</evidence>
<reference evidence="1 2" key="1">
    <citation type="journal article" date="2018" name="Nat. Ecol. Evol.">
        <title>Pezizomycetes genomes reveal the molecular basis of ectomycorrhizal truffle lifestyle.</title>
        <authorList>
            <person name="Murat C."/>
            <person name="Payen T."/>
            <person name="Noel B."/>
            <person name="Kuo A."/>
            <person name="Morin E."/>
            <person name="Chen J."/>
            <person name="Kohler A."/>
            <person name="Krizsan K."/>
            <person name="Balestrini R."/>
            <person name="Da Silva C."/>
            <person name="Montanini B."/>
            <person name="Hainaut M."/>
            <person name="Levati E."/>
            <person name="Barry K.W."/>
            <person name="Belfiori B."/>
            <person name="Cichocki N."/>
            <person name="Clum A."/>
            <person name="Dockter R.B."/>
            <person name="Fauchery L."/>
            <person name="Guy J."/>
            <person name="Iotti M."/>
            <person name="Le Tacon F."/>
            <person name="Lindquist E.A."/>
            <person name="Lipzen A."/>
            <person name="Malagnac F."/>
            <person name="Mello A."/>
            <person name="Molinier V."/>
            <person name="Miyauchi S."/>
            <person name="Poulain J."/>
            <person name="Riccioni C."/>
            <person name="Rubini A."/>
            <person name="Sitrit Y."/>
            <person name="Splivallo R."/>
            <person name="Traeger S."/>
            <person name="Wang M."/>
            <person name="Zifcakova L."/>
            <person name="Wipf D."/>
            <person name="Zambonelli A."/>
            <person name="Paolocci F."/>
            <person name="Nowrousian M."/>
            <person name="Ottonello S."/>
            <person name="Baldrian P."/>
            <person name="Spatafora J.W."/>
            <person name="Henrissat B."/>
            <person name="Nagy L.G."/>
            <person name="Aury J.M."/>
            <person name="Wincker P."/>
            <person name="Grigoriev I.V."/>
            <person name="Bonfante P."/>
            <person name="Martin F.M."/>
        </authorList>
    </citation>
    <scope>NUCLEOTIDE SEQUENCE [LARGE SCALE GENOMIC DNA]</scope>
    <source>
        <strain evidence="1 2">ATCC MYA-4762</strain>
    </source>
</reference>
<gene>
    <name evidence="1" type="ORF">L211DRAFT_852379</name>
</gene>
<organism evidence="1 2">
    <name type="scientific">Terfezia boudieri ATCC MYA-4762</name>
    <dbReference type="NCBI Taxonomy" id="1051890"/>
    <lineage>
        <taxon>Eukaryota</taxon>
        <taxon>Fungi</taxon>
        <taxon>Dikarya</taxon>
        <taxon>Ascomycota</taxon>
        <taxon>Pezizomycotina</taxon>
        <taxon>Pezizomycetes</taxon>
        <taxon>Pezizales</taxon>
        <taxon>Pezizaceae</taxon>
        <taxon>Terfezia</taxon>
    </lineage>
</organism>
<dbReference type="AlphaFoldDB" id="A0A3N4LF74"/>
<keyword evidence="2" id="KW-1185">Reference proteome</keyword>
<dbReference type="InParanoid" id="A0A3N4LF74"/>